<dbReference type="SUPFAM" id="SSF53335">
    <property type="entry name" value="S-adenosyl-L-methionine-dependent methyltransferases"/>
    <property type="match status" value="1"/>
</dbReference>
<dbReference type="PROSITE" id="PS00092">
    <property type="entry name" value="N6_MTASE"/>
    <property type="match status" value="1"/>
</dbReference>
<evidence type="ECO:0000256" key="2">
    <source>
        <dbReference type="ARBA" id="ARBA00022603"/>
    </source>
</evidence>
<proteinExistence type="predicted"/>
<reference evidence="7 8" key="1">
    <citation type="journal article" date="2019" name="Nat. Microbiol.">
        <title>Mediterranean grassland soil C-N compound turnover is dependent on rainfall and depth, and is mediated by genomically divergent microorganisms.</title>
        <authorList>
            <person name="Diamond S."/>
            <person name="Andeer P.F."/>
            <person name="Li Z."/>
            <person name="Crits-Christoph A."/>
            <person name="Burstein D."/>
            <person name="Anantharaman K."/>
            <person name="Lane K.R."/>
            <person name="Thomas B.C."/>
            <person name="Pan C."/>
            <person name="Northen T.R."/>
            <person name="Banfield J.F."/>
        </authorList>
    </citation>
    <scope>NUCLEOTIDE SEQUENCE [LARGE SCALE GENOMIC DNA]</scope>
    <source>
        <strain evidence="7">WS_6</strain>
    </source>
</reference>
<dbReference type="PANTHER" id="PTHR33841:SF4">
    <property type="entry name" value="RESTRICTION MODIFICATION SYSTEM DNA SPECIFICITY DOMAIN"/>
    <property type="match status" value="1"/>
</dbReference>
<dbReference type="EMBL" id="VBOW01000068">
    <property type="protein sequence ID" value="TMQ57182.1"/>
    <property type="molecule type" value="Genomic_DNA"/>
</dbReference>
<dbReference type="GO" id="GO:0003676">
    <property type="term" value="F:nucleic acid binding"/>
    <property type="evidence" value="ECO:0007669"/>
    <property type="project" value="InterPro"/>
</dbReference>
<keyword evidence="4" id="KW-0949">S-adenosyl-L-methionine</keyword>
<dbReference type="PANTHER" id="PTHR33841">
    <property type="entry name" value="DNA METHYLTRANSFERASE YEEA-RELATED"/>
    <property type="match status" value="1"/>
</dbReference>
<name>A0A538T0N6_UNCEI</name>
<protein>
    <recommendedName>
        <fullName evidence="1">site-specific DNA-methyltransferase (adenine-specific)</fullName>
        <ecNumber evidence="1">2.1.1.72</ecNumber>
    </recommendedName>
</protein>
<dbReference type="GO" id="GO:0006304">
    <property type="term" value="P:DNA modification"/>
    <property type="evidence" value="ECO:0007669"/>
    <property type="project" value="InterPro"/>
</dbReference>
<evidence type="ECO:0000256" key="3">
    <source>
        <dbReference type="ARBA" id="ARBA00022679"/>
    </source>
</evidence>
<dbReference type="PRINTS" id="PR00507">
    <property type="entry name" value="N12N6MTFRASE"/>
</dbReference>
<dbReference type="Pfam" id="PF07669">
    <property type="entry name" value="Eco57I"/>
    <property type="match status" value="1"/>
</dbReference>
<sequence>MEATTRAKLHEGLDQKTRGALQRFIRDLRGLKNEAQKTHRFLALVGELFPDAATRQLSEGIEKVVRVETDRGRALRRIDAYHGNAIFEFENSLRVSEGTALGQLREQAAGVWGEDKGGPRRPLVCIATDGIVWKVFRPRLRDGAPASPRPADVELEPLRTLTLSDDSLREFWLWLNSVLYGGGGRRPTTDGFKNDFGATSPAFADAMAALREVWNSARALPEPQLAFATWQRYLAVTYGQVGGADKQAELEELFLKHTYLATTARFLVWGALSRGKFGGSLRAEVDSVLAGEFFRARNVENLAEDDFFQWVRRREAAEMLAPVWERLLRQVITYDLGRLDEDVLKGVYQELVDPKDRHDLGEYYTPEWLCERIVSELLPARGWVSVIDPTCGSGSFLRAAIAHLLHANRGDTGTLRNVLEHVVGIDIHPLAVIIARATYVLAVSHLVRQARRPVQVPVYLADSLFLPSEVKQQRMFETPGYEIRFGDKKVSVPEEVVIDPDAFDPAINAATRVASDLAAGGNESEKTLNAYLRRHVPVLAGRADFDVIVAALWRFTSELADLIKRQKNSIWAFIIRNAYRPAMLRARFDFVVGNPPWLSYRYITDTDYQAEVKRRAVVEYKVAPTSQKLITQMELATVFLVHTLSTFGRPGARLGFVMPRSVLSADQHAKFRDGSHAAPIRLEGYWDLLEVSRVFNVPSCVVFATHVALDPNGHVRTTYGKLPAVEFEGKLLVRDAPWSEAQPHLAENRRTAKLVSMGGRTAYSTTAKSAAAAPASPYAKLFRQGATIVPRSFYFVRVRDLNGKVDPERVYWAETDPEQAESAKPPYDEVRLSGRIEGRFLFTSALSKHLLPFALVEPPIVFLPIEEQDDGIGILSANELRASGYREAAKWMAEAERTWAEKRRGKAERQSVYQRLDYSRELSHQSLRSRFLALYNASGSNLSAAAVDCHTLPERYVVDHKTYWARCRSRDEADYLAAILNAPALDEAIKPFQSMGLIGERDIHKKVLEAPIPLFDPNKPALAKLARLGAEARAEAARVVGRGDLPPSLARRRAFIREATAETVERIDEAVRALLGL</sequence>
<evidence type="ECO:0000259" key="6">
    <source>
        <dbReference type="Pfam" id="PF07669"/>
    </source>
</evidence>
<dbReference type="Gene3D" id="3.40.50.150">
    <property type="entry name" value="Vaccinia Virus protein VP39"/>
    <property type="match status" value="1"/>
</dbReference>
<evidence type="ECO:0000256" key="4">
    <source>
        <dbReference type="ARBA" id="ARBA00022691"/>
    </source>
</evidence>
<comment type="caution">
    <text evidence="7">The sequence shown here is derived from an EMBL/GenBank/DDBJ whole genome shotgun (WGS) entry which is preliminary data.</text>
</comment>
<dbReference type="InterPro" id="IPR011639">
    <property type="entry name" value="MethylTrfase_TaqI-like_dom"/>
</dbReference>
<dbReference type="InterPro" id="IPR050953">
    <property type="entry name" value="N4_N6_ade-DNA_methylase"/>
</dbReference>
<gene>
    <name evidence="7" type="ORF">E6K76_11190</name>
</gene>
<dbReference type="InterPro" id="IPR029063">
    <property type="entry name" value="SAM-dependent_MTases_sf"/>
</dbReference>
<evidence type="ECO:0000313" key="7">
    <source>
        <dbReference type="EMBL" id="TMQ57182.1"/>
    </source>
</evidence>
<dbReference type="EC" id="2.1.1.72" evidence="1"/>
<accession>A0A538T0N6</accession>
<keyword evidence="3 7" id="KW-0808">Transferase</keyword>
<evidence type="ECO:0000256" key="5">
    <source>
        <dbReference type="ARBA" id="ARBA00047942"/>
    </source>
</evidence>
<feature type="domain" description="Type II methyltransferase M.TaqI-like" evidence="6">
    <location>
        <begin position="421"/>
        <end position="672"/>
    </location>
</feature>
<dbReference type="GO" id="GO:0032259">
    <property type="term" value="P:methylation"/>
    <property type="evidence" value="ECO:0007669"/>
    <property type="project" value="UniProtKB-KW"/>
</dbReference>
<evidence type="ECO:0000256" key="1">
    <source>
        <dbReference type="ARBA" id="ARBA00011900"/>
    </source>
</evidence>
<organism evidence="7 8">
    <name type="scientific">Eiseniibacteriota bacterium</name>
    <dbReference type="NCBI Taxonomy" id="2212470"/>
    <lineage>
        <taxon>Bacteria</taxon>
        <taxon>Candidatus Eiseniibacteriota</taxon>
    </lineage>
</organism>
<dbReference type="InterPro" id="IPR002052">
    <property type="entry name" value="DNA_methylase_N6_adenine_CS"/>
</dbReference>
<dbReference type="AlphaFoldDB" id="A0A538T0N6"/>
<comment type="catalytic activity">
    <reaction evidence="5">
        <text>a 2'-deoxyadenosine in DNA + S-adenosyl-L-methionine = an N(6)-methyl-2'-deoxyadenosine in DNA + S-adenosyl-L-homocysteine + H(+)</text>
        <dbReference type="Rhea" id="RHEA:15197"/>
        <dbReference type="Rhea" id="RHEA-COMP:12418"/>
        <dbReference type="Rhea" id="RHEA-COMP:12419"/>
        <dbReference type="ChEBI" id="CHEBI:15378"/>
        <dbReference type="ChEBI" id="CHEBI:57856"/>
        <dbReference type="ChEBI" id="CHEBI:59789"/>
        <dbReference type="ChEBI" id="CHEBI:90615"/>
        <dbReference type="ChEBI" id="CHEBI:90616"/>
        <dbReference type="EC" id="2.1.1.72"/>
    </reaction>
</comment>
<evidence type="ECO:0000313" key="8">
    <source>
        <dbReference type="Proteomes" id="UP000316852"/>
    </source>
</evidence>
<keyword evidence="2 7" id="KW-0489">Methyltransferase</keyword>
<dbReference type="Proteomes" id="UP000316852">
    <property type="component" value="Unassembled WGS sequence"/>
</dbReference>
<dbReference type="GO" id="GO:0009007">
    <property type="term" value="F:site-specific DNA-methyltransferase (adenine-specific) activity"/>
    <property type="evidence" value="ECO:0007669"/>
    <property type="project" value="UniProtKB-EC"/>
</dbReference>